<evidence type="ECO:0000313" key="3">
    <source>
        <dbReference type="Proteomes" id="UP000594638"/>
    </source>
</evidence>
<dbReference type="GO" id="GO:0009725">
    <property type="term" value="P:response to hormone"/>
    <property type="evidence" value="ECO:0007669"/>
    <property type="project" value="InterPro"/>
</dbReference>
<dbReference type="EMBL" id="CACTIH010005880">
    <property type="protein sequence ID" value="CAA3002797.1"/>
    <property type="molecule type" value="Genomic_DNA"/>
</dbReference>
<protein>
    <submittedName>
        <fullName evidence="2">Auxin response factor 18</fullName>
    </submittedName>
</protein>
<dbReference type="Proteomes" id="UP000594638">
    <property type="component" value="Unassembled WGS sequence"/>
</dbReference>
<evidence type="ECO:0000256" key="1">
    <source>
        <dbReference type="SAM" id="MobiDB-lite"/>
    </source>
</evidence>
<dbReference type="GO" id="GO:0003677">
    <property type="term" value="F:DNA binding"/>
    <property type="evidence" value="ECO:0007669"/>
    <property type="project" value="InterPro"/>
</dbReference>
<dbReference type="InterPro" id="IPR044835">
    <property type="entry name" value="ARF_plant"/>
</dbReference>
<proteinExistence type="predicted"/>
<dbReference type="GO" id="GO:0006355">
    <property type="term" value="P:regulation of DNA-templated transcription"/>
    <property type="evidence" value="ECO:0007669"/>
    <property type="project" value="InterPro"/>
</dbReference>
<comment type="caution">
    <text evidence="2">The sequence shown here is derived from an EMBL/GenBank/DDBJ whole genome shotgun (WGS) entry which is preliminary data.</text>
</comment>
<evidence type="ECO:0000313" key="2">
    <source>
        <dbReference type="EMBL" id="CAA3002797.1"/>
    </source>
</evidence>
<sequence length="193" mass="20974">MLSVLWLHLPSDIPIVGCELTPYVILQRTNNSFIPTEDGHAKHALGNVDFRSCPRVPAYIPCRVSTIQFMADPETDEVFTKMRLVPVNGNEADFDESGVVGMNGSDNPDKQDGRGIDGGLETPSQWNPAGGSCFIPYGGFLDFLREDENRLTRNGSGNSGRNLIGQGKVKPESVIEAATLAASGKPFEVVYYP</sequence>
<name>A0A8S0TC34_OLEEU</name>
<dbReference type="AlphaFoldDB" id="A0A8S0TC34"/>
<dbReference type="PANTHER" id="PTHR31384:SF39">
    <property type="entry name" value="AUXIN RESPONSE FACTOR"/>
    <property type="match status" value="1"/>
</dbReference>
<reference evidence="2 3" key="1">
    <citation type="submission" date="2019-12" db="EMBL/GenBank/DDBJ databases">
        <authorList>
            <person name="Alioto T."/>
            <person name="Alioto T."/>
            <person name="Gomez Garrido J."/>
        </authorList>
    </citation>
    <scope>NUCLEOTIDE SEQUENCE [LARGE SCALE GENOMIC DNA]</scope>
</reference>
<feature type="region of interest" description="Disordered" evidence="1">
    <location>
        <begin position="95"/>
        <end position="123"/>
    </location>
</feature>
<dbReference type="Gramene" id="OE9A115259T1">
    <property type="protein sequence ID" value="OE9A115259C1"/>
    <property type="gene ID" value="OE9A115259"/>
</dbReference>
<dbReference type="PANTHER" id="PTHR31384">
    <property type="entry name" value="AUXIN RESPONSE FACTOR 4-RELATED"/>
    <property type="match status" value="1"/>
</dbReference>
<organism evidence="2 3">
    <name type="scientific">Olea europaea subsp. europaea</name>
    <dbReference type="NCBI Taxonomy" id="158383"/>
    <lineage>
        <taxon>Eukaryota</taxon>
        <taxon>Viridiplantae</taxon>
        <taxon>Streptophyta</taxon>
        <taxon>Embryophyta</taxon>
        <taxon>Tracheophyta</taxon>
        <taxon>Spermatophyta</taxon>
        <taxon>Magnoliopsida</taxon>
        <taxon>eudicotyledons</taxon>
        <taxon>Gunneridae</taxon>
        <taxon>Pentapetalae</taxon>
        <taxon>asterids</taxon>
        <taxon>lamiids</taxon>
        <taxon>Lamiales</taxon>
        <taxon>Oleaceae</taxon>
        <taxon>Oleeae</taxon>
        <taxon>Olea</taxon>
    </lineage>
</organism>
<accession>A0A8S0TC34</accession>
<keyword evidence="3" id="KW-1185">Reference proteome</keyword>
<gene>
    <name evidence="2" type="ORF">OLEA9_A115259</name>
</gene>
<dbReference type="OrthoDB" id="2016915at2759"/>